<reference evidence="3" key="1">
    <citation type="journal article" date="2019" name="Int. J. Syst. Evol. Microbiol.">
        <title>The Global Catalogue of Microorganisms (GCM) 10K type strain sequencing project: providing services to taxonomists for standard genome sequencing and annotation.</title>
        <authorList>
            <consortium name="The Broad Institute Genomics Platform"/>
            <consortium name="The Broad Institute Genome Sequencing Center for Infectious Disease"/>
            <person name="Wu L."/>
            <person name="Ma J."/>
        </authorList>
    </citation>
    <scope>NUCLEOTIDE SEQUENCE [LARGE SCALE GENOMIC DNA]</scope>
    <source>
        <strain evidence="3">JCM 9381</strain>
    </source>
</reference>
<dbReference type="EMBL" id="BAAAUW010000004">
    <property type="protein sequence ID" value="GAA3252798.1"/>
    <property type="molecule type" value="Genomic_DNA"/>
</dbReference>
<dbReference type="Gene3D" id="3.10.450.50">
    <property type="match status" value="1"/>
</dbReference>
<gene>
    <name evidence="2" type="ORF">GCM10010469_13080</name>
</gene>
<feature type="compositionally biased region" description="Basic residues" evidence="1">
    <location>
        <begin position="1"/>
        <end position="15"/>
    </location>
</feature>
<dbReference type="InterPro" id="IPR032710">
    <property type="entry name" value="NTF2-like_dom_sf"/>
</dbReference>
<dbReference type="Proteomes" id="UP001500728">
    <property type="component" value="Unassembled WGS sequence"/>
</dbReference>
<feature type="compositionally biased region" description="Gly residues" evidence="1">
    <location>
        <begin position="31"/>
        <end position="40"/>
    </location>
</feature>
<evidence type="ECO:0000256" key="1">
    <source>
        <dbReference type="SAM" id="MobiDB-lite"/>
    </source>
</evidence>
<keyword evidence="3" id="KW-1185">Reference proteome</keyword>
<evidence type="ECO:0000313" key="3">
    <source>
        <dbReference type="Proteomes" id="UP001500728"/>
    </source>
</evidence>
<protein>
    <recommendedName>
        <fullName evidence="4">Nuclear transport factor 2 family protein</fullName>
    </recommendedName>
</protein>
<name>A0ABP6QRP0_9ACTN</name>
<feature type="region of interest" description="Disordered" evidence="1">
    <location>
        <begin position="1"/>
        <end position="50"/>
    </location>
</feature>
<accession>A0ABP6QRP0</accession>
<dbReference type="SUPFAM" id="SSF54427">
    <property type="entry name" value="NTF2-like"/>
    <property type="match status" value="1"/>
</dbReference>
<evidence type="ECO:0008006" key="4">
    <source>
        <dbReference type="Google" id="ProtNLM"/>
    </source>
</evidence>
<sequence length="190" mass="20166">MPHRGPRRARARVTQRRFAGEDAQPDRVLAGPGGPAGVPGGKDHAEPVPEQRTPAGAVEQAGMTGCMHADTAQSAIDTFVSAFNASDDAYVTSLLSQALTSDVVLWGPLGRSEGIEAVERFVLDIRRHPAGPGTMVRCSGVDMPDEWARYRWVFTTPGGGPRLAGTDVVHLRRGLIDQMIVFAGDLSPAG</sequence>
<proteinExistence type="predicted"/>
<evidence type="ECO:0000313" key="2">
    <source>
        <dbReference type="EMBL" id="GAA3252798.1"/>
    </source>
</evidence>
<organism evidence="2 3">
    <name type="scientific">Streptomyces labedae</name>
    <dbReference type="NCBI Taxonomy" id="285569"/>
    <lineage>
        <taxon>Bacteria</taxon>
        <taxon>Bacillati</taxon>
        <taxon>Actinomycetota</taxon>
        <taxon>Actinomycetes</taxon>
        <taxon>Kitasatosporales</taxon>
        <taxon>Streptomycetaceae</taxon>
        <taxon>Streptomyces</taxon>
    </lineage>
</organism>
<comment type="caution">
    <text evidence="2">The sequence shown here is derived from an EMBL/GenBank/DDBJ whole genome shotgun (WGS) entry which is preliminary data.</text>
</comment>